<accession>A0A640WAC0</accession>
<keyword evidence="1" id="KW-1133">Transmembrane helix</keyword>
<evidence type="ECO:0000313" key="3">
    <source>
        <dbReference type="EMBL" id="KAA0017312.1"/>
    </source>
</evidence>
<name>A0A640WAC0_9GAMM</name>
<evidence type="ECO:0000313" key="4">
    <source>
        <dbReference type="Proteomes" id="UP000466024"/>
    </source>
</evidence>
<dbReference type="AlphaFoldDB" id="A0A640WAC0"/>
<keyword evidence="4" id="KW-1185">Reference proteome</keyword>
<dbReference type="EMBL" id="VTPX01000008">
    <property type="protein sequence ID" value="KAA0017312.1"/>
    <property type="molecule type" value="Genomic_DNA"/>
</dbReference>
<keyword evidence="1" id="KW-0472">Membrane</keyword>
<reference evidence="3 4" key="1">
    <citation type="submission" date="2019-08" db="EMBL/GenBank/DDBJ databases">
        <title>Bioinformatics analysis of the strain L3 and L5.</title>
        <authorList>
            <person name="Li X."/>
        </authorList>
    </citation>
    <scope>NUCLEOTIDE SEQUENCE [LARGE SCALE GENOMIC DNA]</scope>
    <source>
        <strain evidence="3 4">L3</strain>
    </source>
</reference>
<dbReference type="PANTHER" id="PTHR28008:SF1">
    <property type="entry name" value="DOMAIN PROTEIN, PUTATIVE (AFU_ORTHOLOGUE AFUA_3G10980)-RELATED"/>
    <property type="match status" value="1"/>
</dbReference>
<comment type="caution">
    <text evidence="3">The sequence shown here is derived from an EMBL/GenBank/DDBJ whole genome shotgun (WGS) entry which is preliminary data.</text>
</comment>
<evidence type="ECO:0000259" key="2">
    <source>
        <dbReference type="Pfam" id="PF04892"/>
    </source>
</evidence>
<dbReference type="NCBIfam" id="NF037970">
    <property type="entry name" value="vanZ_1"/>
    <property type="match status" value="1"/>
</dbReference>
<feature type="transmembrane region" description="Helical" evidence="1">
    <location>
        <begin position="40"/>
        <end position="57"/>
    </location>
</feature>
<sequence>MPPRLRRSAAALLTLVWAAGIAWGSLSPAADLPQHLPWDKFNHFIAYAGLATGLRVAGCRWLLAWLVAVAFSVVVEYLQLWVPGRQGGDWGDILANSLGASVALLALSMIGMWRRRDRGIQR</sequence>
<proteinExistence type="predicted"/>
<protein>
    <submittedName>
        <fullName evidence="3">VanZ family protein</fullName>
    </submittedName>
</protein>
<dbReference type="InterPro" id="IPR006976">
    <property type="entry name" value="VanZ-like"/>
</dbReference>
<feature type="domain" description="VanZ-like" evidence="2">
    <location>
        <begin position="38"/>
        <end position="108"/>
    </location>
</feature>
<organism evidence="3 4">
    <name type="scientific">Salinicola corii</name>
    <dbReference type="NCBI Taxonomy" id="2606937"/>
    <lineage>
        <taxon>Bacteria</taxon>
        <taxon>Pseudomonadati</taxon>
        <taxon>Pseudomonadota</taxon>
        <taxon>Gammaproteobacteria</taxon>
        <taxon>Oceanospirillales</taxon>
        <taxon>Halomonadaceae</taxon>
        <taxon>Salinicola</taxon>
    </lineage>
</organism>
<keyword evidence="1" id="KW-0812">Transmembrane</keyword>
<dbReference type="PANTHER" id="PTHR28008">
    <property type="entry name" value="DOMAIN PROTEIN, PUTATIVE (AFU_ORTHOLOGUE AFUA_3G10980)-RELATED"/>
    <property type="match status" value="1"/>
</dbReference>
<feature type="transmembrane region" description="Helical" evidence="1">
    <location>
        <begin position="93"/>
        <end position="113"/>
    </location>
</feature>
<dbReference type="Pfam" id="PF04892">
    <property type="entry name" value="VanZ"/>
    <property type="match status" value="1"/>
</dbReference>
<evidence type="ECO:0000256" key="1">
    <source>
        <dbReference type="SAM" id="Phobius"/>
    </source>
</evidence>
<dbReference type="Proteomes" id="UP000466024">
    <property type="component" value="Unassembled WGS sequence"/>
</dbReference>
<feature type="transmembrane region" description="Helical" evidence="1">
    <location>
        <begin position="62"/>
        <end position="81"/>
    </location>
</feature>
<gene>
    <name evidence="3" type="ORF">F0A16_14520</name>
</gene>